<keyword evidence="2" id="KW-1185">Reference proteome</keyword>
<dbReference type="Proteomes" id="UP001162992">
    <property type="component" value="Chromosome 4"/>
</dbReference>
<proteinExistence type="predicted"/>
<comment type="caution">
    <text evidence="1">The sequence shown here is derived from an EMBL/GenBank/DDBJ whole genome shotgun (WGS) entry which is preliminary data.</text>
</comment>
<accession>A0ACC2DUE7</accession>
<evidence type="ECO:0000313" key="2">
    <source>
        <dbReference type="Proteomes" id="UP001162992"/>
    </source>
</evidence>
<name>A0ACC2DUE7_DIPCM</name>
<protein>
    <submittedName>
        <fullName evidence="1">Uncharacterized protein</fullName>
    </submittedName>
</protein>
<organism evidence="1 2">
    <name type="scientific">Diphasiastrum complanatum</name>
    <name type="common">Issler's clubmoss</name>
    <name type="synonym">Lycopodium complanatum</name>
    <dbReference type="NCBI Taxonomy" id="34168"/>
    <lineage>
        <taxon>Eukaryota</taxon>
        <taxon>Viridiplantae</taxon>
        <taxon>Streptophyta</taxon>
        <taxon>Embryophyta</taxon>
        <taxon>Tracheophyta</taxon>
        <taxon>Lycopodiopsida</taxon>
        <taxon>Lycopodiales</taxon>
        <taxon>Lycopodiaceae</taxon>
        <taxon>Lycopodioideae</taxon>
        <taxon>Diphasiastrum</taxon>
    </lineage>
</organism>
<sequence length="127" mass="14756">MEYFRCLLFLQGVHGCFVFVVQRKDGSLYLGETLVRGIGRIIRARTLEMNSLSTGIAVEESILCWILDSRKYECLVWATFFCCWCGQETEANSVPYLFASSIHFISMFHAEDYCKVDESYGERYSWL</sequence>
<dbReference type="EMBL" id="CM055095">
    <property type="protein sequence ID" value="KAJ7557895.1"/>
    <property type="molecule type" value="Genomic_DNA"/>
</dbReference>
<evidence type="ECO:0000313" key="1">
    <source>
        <dbReference type="EMBL" id="KAJ7557895.1"/>
    </source>
</evidence>
<gene>
    <name evidence="1" type="ORF">O6H91_04G014200</name>
</gene>
<reference evidence="2" key="1">
    <citation type="journal article" date="2024" name="Proc. Natl. Acad. Sci. U.S.A.">
        <title>Extraordinary preservation of gene collinearity over three hundred million years revealed in homosporous lycophytes.</title>
        <authorList>
            <person name="Li C."/>
            <person name="Wickell D."/>
            <person name="Kuo L.Y."/>
            <person name="Chen X."/>
            <person name="Nie B."/>
            <person name="Liao X."/>
            <person name="Peng D."/>
            <person name="Ji J."/>
            <person name="Jenkins J."/>
            <person name="Williams M."/>
            <person name="Shu S."/>
            <person name="Plott C."/>
            <person name="Barry K."/>
            <person name="Rajasekar S."/>
            <person name="Grimwood J."/>
            <person name="Han X."/>
            <person name="Sun S."/>
            <person name="Hou Z."/>
            <person name="He W."/>
            <person name="Dai G."/>
            <person name="Sun C."/>
            <person name="Schmutz J."/>
            <person name="Leebens-Mack J.H."/>
            <person name="Li F.W."/>
            <person name="Wang L."/>
        </authorList>
    </citation>
    <scope>NUCLEOTIDE SEQUENCE [LARGE SCALE GENOMIC DNA]</scope>
    <source>
        <strain evidence="2">cv. PW_Plant_1</strain>
    </source>
</reference>